<sequence>MGVLRNAFARGLRFGCAVRGWSAGGVVRVEGRCAAEVTDAFELMAARRAIASALKRNVDVRERMAAACNGNVWGRVDLRENNRRGTALRTRQFCADAVAAAPAAAAAPGGEISPKVEKLLDQVLQLNMIEVKQLSAALKEKLGLSDMPMGMSMPMGMPMGGMMPGASGAGAAAPAEAEKPAEKTSFNVVLASYDAAKKIGLIKEVRAATGLGLKEAKALVDAAPKTVKDAVSKEEAEELKTKLEAAGAIIELA</sequence>
<dbReference type="GO" id="GO:0006412">
    <property type="term" value="P:translation"/>
    <property type="evidence" value="ECO:0007669"/>
    <property type="project" value="InterPro"/>
</dbReference>
<dbReference type="InterPro" id="IPR036235">
    <property type="entry name" value="Ribosomal_bL12_oligo_N_sf"/>
</dbReference>
<dbReference type="InterPro" id="IPR000206">
    <property type="entry name" value="Ribosomal_bL12"/>
</dbReference>
<gene>
    <name evidence="6" type="ORF">FVE85_8816</name>
</gene>
<dbReference type="PANTHER" id="PTHR45987">
    <property type="entry name" value="39S RIBOSOMAL PROTEIN L12"/>
    <property type="match status" value="1"/>
</dbReference>
<keyword evidence="7" id="KW-1185">Reference proteome</keyword>
<comment type="caution">
    <text evidence="6">The sequence shown here is derived from an EMBL/GenBank/DDBJ whole genome shotgun (WGS) entry which is preliminary data.</text>
</comment>
<evidence type="ECO:0000256" key="1">
    <source>
        <dbReference type="ARBA" id="ARBA00007197"/>
    </source>
</evidence>
<dbReference type="GO" id="GO:0003735">
    <property type="term" value="F:structural constituent of ribosome"/>
    <property type="evidence" value="ECO:0007669"/>
    <property type="project" value="InterPro"/>
</dbReference>
<evidence type="ECO:0000256" key="4">
    <source>
        <dbReference type="ARBA" id="ARBA00035505"/>
    </source>
</evidence>
<evidence type="ECO:0000256" key="3">
    <source>
        <dbReference type="ARBA" id="ARBA00023274"/>
    </source>
</evidence>
<dbReference type="EMBL" id="VRMN01000007">
    <property type="protein sequence ID" value="KAA8493371.1"/>
    <property type="molecule type" value="Genomic_DNA"/>
</dbReference>
<dbReference type="AlphaFoldDB" id="A0A5J4YPB8"/>
<keyword evidence="2 6" id="KW-0689">Ribosomal protein</keyword>
<dbReference type="OrthoDB" id="250175at2759"/>
<dbReference type="CDD" id="cd00387">
    <property type="entry name" value="Ribosomal_L7_L12"/>
    <property type="match status" value="1"/>
</dbReference>
<dbReference type="GO" id="GO:0005840">
    <property type="term" value="C:ribosome"/>
    <property type="evidence" value="ECO:0007669"/>
    <property type="project" value="UniProtKB-KW"/>
</dbReference>
<dbReference type="Gene3D" id="3.30.1390.10">
    <property type="match status" value="1"/>
</dbReference>
<dbReference type="NCBIfam" id="TIGR00855">
    <property type="entry name" value="L12"/>
    <property type="match status" value="1"/>
</dbReference>
<dbReference type="SUPFAM" id="SSF48300">
    <property type="entry name" value="Ribosomal protein L7/12, oligomerisation (N-terminal) domain"/>
    <property type="match status" value="1"/>
</dbReference>
<dbReference type="InterPro" id="IPR013823">
    <property type="entry name" value="Ribosomal_bL12_C"/>
</dbReference>
<evidence type="ECO:0000256" key="2">
    <source>
        <dbReference type="ARBA" id="ARBA00022980"/>
    </source>
</evidence>
<name>A0A5J4YPB8_PORPP</name>
<dbReference type="Proteomes" id="UP000324585">
    <property type="component" value="Unassembled WGS sequence"/>
</dbReference>
<dbReference type="FunFam" id="3.30.1390.10:FF:000001">
    <property type="entry name" value="50S ribosomal protein L7/L12"/>
    <property type="match status" value="1"/>
</dbReference>
<proteinExistence type="inferred from homology"/>
<keyword evidence="3" id="KW-0687">Ribonucleoprotein</keyword>
<dbReference type="SUPFAM" id="SSF54736">
    <property type="entry name" value="ClpS-like"/>
    <property type="match status" value="1"/>
</dbReference>
<evidence type="ECO:0000313" key="7">
    <source>
        <dbReference type="Proteomes" id="UP000324585"/>
    </source>
</evidence>
<reference evidence="7" key="1">
    <citation type="journal article" date="2019" name="Nat. Commun.">
        <title>Expansion of phycobilisome linker gene families in mesophilic red algae.</title>
        <authorList>
            <person name="Lee J."/>
            <person name="Kim D."/>
            <person name="Bhattacharya D."/>
            <person name="Yoon H.S."/>
        </authorList>
    </citation>
    <scope>NUCLEOTIDE SEQUENCE [LARGE SCALE GENOMIC DNA]</scope>
    <source>
        <strain evidence="7">CCMP 1328</strain>
    </source>
</reference>
<dbReference type="Pfam" id="PF00542">
    <property type="entry name" value="Ribosomal_L12"/>
    <property type="match status" value="1"/>
</dbReference>
<accession>A0A5J4YPB8</accession>
<evidence type="ECO:0000313" key="6">
    <source>
        <dbReference type="EMBL" id="KAA8493371.1"/>
    </source>
</evidence>
<feature type="domain" description="Large ribosomal subunit protein bL12 C-terminal" evidence="5">
    <location>
        <begin position="186"/>
        <end position="252"/>
    </location>
</feature>
<dbReference type="HAMAP" id="MF_00368">
    <property type="entry name" value="Ribosomal_bL12"/>
    <property type="match status" value="1"/>
</dbReference>
<dbReference type="InterPro" id="IPR014719">
    <property type="entry name" value="Ribosomal_bL12_C/ClpS-like"/>
</dbReference>
<dbReference type="OMA" id="CRIFTRI"/>
<protein>
    <recommendedName>
        <fullName evidence="4">50S ribosomal protein L12, chloroplastic</fullName>
    </recommendedName>
</protein>
<evidence type="ECO:0000259" key="5">
    <source>
        <dbReference type="Pfam" id="PF00542"/>
    </source>
</evidence>
<dbReference type="Gene3D" id="1.20.5.710">
    <property type="entry name" value="Single helix bin"/>
    <property type="match status" value="1"/>
</dbReference>
<dbReference type="GO" id="GO:1990904">
    <property type="term" value="C:ribonucleoprotein complex"/>
    <property type="evidence" value="ECO:0007669"/>
    <property type="project" value="UniProtKB-KW"/>
</dbReference>
<comment type="similarity">
    <text evidence="1">Belongs to the bacterial ribosomal protein bL12 family.</text>
</comment>
<dbReference type="GO" id="GO:0003729">
    <property type="term" value="F:mRNA binding"/>
    <property type="evidence" value="ECO:0007669"/>
    <property type="project" value="TreeGrafter"/>
</dbReference>
<organism evidence="6 7">
    <name type="scientific">Porphyridium purpureum</name>
    <name type="common">Red alga</name>
    <name type="synonym">Porphyridium cruentum</name>
    <dbReference type="NCBI Taxonomy" id="35688"/>
    <lineage>
        <taxon>Eukaryota</taxon>
        <taxon>Rhodophyta</taxon>
        <taxon>Bangiophyceae</taxon>
        <taxon>Porphyridiales</taxon>
        <taxon>Porphyridiaceae</taxon>
        <taxon>Porphyridium</taxon>
    </lineage>
</organism>
<dbReference type="PANTHER" id="PTHR45987:SF4">
    <property type="entry name" value="LARGE RIBOSOMAL SUBUNIT PROTEIN BL12M"/>
    <property type="match status" value="1"/>
</dbReference>